<organism evidence="1 2">
    <name type="scientific">Durusdinium trenchii</name>
    <dbReference type="NCBI Taxonomy" id="1381693"/>
    <lineage>
        <taxon>Eukaryota</taxon>
        <taxon>Sar</taxon>
        <taxon>Alveolata</taxon>
        <taxon>Dinophyceae</taxon>
        <taxon>Suessiales</taxon>
        <taxon>Symbiodiniaceae</taxon>
        <taxon>Durusdinium</taxon>
    </lineage>
</organism>
<protein>
    <submittedName>
        <fullName evidence="1">Uncharacterized protein</fullName>
    </submittedName>
</protein>
<name>A0ABP0IIJ2_9DINO</name>
<evidence type="ECO:0000313" key="1">
    <source>
        <dbReference type="EMBL" id="CAK9001287.1"/>
    </source>
</evidence>
<keyword evidence="2" id="KW-1185">Reference proteome</keyword>
<accession>A0ABP0IIJ2</accession>
<evidence type="ECO:0000313" key="2">
    <source>
        <dbReference type="Proteomes" id="UP001642484"/>
    </source>
</evidence>
<dbReference type="EMBL" id="CAXAMN010002780">
    <property type="protein sequence ID" value="CAK9001287.1"/>
    <property type="molecule type" value="Genomic_DNA"/>
</dbReference>
<comment type="caution">
    <text evidence="1">The sequence shown here is derived from an EMBL/GenBank/DDBJ whole genome shotgun (WGS) entry which is preliminary data.</text>
</comment>
<dbReference type="Proteomes" id="UP001642484">
    <property type="component" value="Unassembled WGS sequence"/>
</dbReference>
<proteinExistence type="predicted"/>
<gene>
    <name evidence="1" type="ORF">CCMP2556_LOCUS6392</name>
</gene>
<sequence>MSRNKMDAREGSPPHLDTFRQDLVTMNVRMERILEAQTSKVADAAAQAVRSQLEPVEQLIAQMQTQLLPLRHLQTSPLPGAVDAQELCIEPRSQSRLRSIAKKAFPRMLPPEEVCPPRMEQGIQTDAEAQPTHKHAKTHAILKEIGTGSIGCLAQVGMNLFAWHQPVPTIWILQHFLLCEEWPFFLCDTNASK</sequence>
<reference evidence="1 2" key="1">
    <citation type="submission" date="2024-02" db="EMBL/GenBank/DDBJ databases">
        <authorList>
            <person name="Chen Y."/>
            <person name="Shah S."/>
            <person name="Dougan E. K."/>
            <person name="Thang M."/>
            <person name="Chan C."/>
        </authorList>
    </citation>
    <scope>NUCLEOTIDE SEQUENCE [LARGE SCALE GENOMIC DNA]</scope>
</reference>